<dbReference type="InterPro" id="IPR002469">
    <property type="entry name" value="Peptidase_S9B_N"/>
</dbReference>
<dbReference type="InterPro" id="IPR001375">
    <property type="entry name" value="Peptidase_S9_cat"/>
</dbReference>
<comment type="caution">
    <text evidence="4">The sequence shown here is derived from an EMBL/GenBank/DDBJ whole genome shotgun (WGS) entry which is preliminary data.</text>
</comment>
<dbReference type="InterPro" id="IPR050278">
    <property type="entry name" value="Serine_Prot_S9B/DPPIV"/>
</dbReference>
<keyword evidence="1" id="KW-0732">Signal</keyword>
<feature type="domain" description="Dipeptidylpeptidase IV N-terminal" evidence="3">
    <location>
        <begin position="134"/>
        <end position="457"/>
    </location>
</feature>
<proteinExistence type="predicted"/>
<name>A0A7W6HY42_9BACT</name>
<dbReference type="PANTHER" id="PTHR11731">
    <property type="entry name" value="PROTEASE FAMILY S9B,C DIPEPTIDYL-PEPTIDASE IV-RELATED"/>
    <property type="match status" value="1"/>
</dbReference>
<dbReference type="Gene3D" id="2.140.10.30">
    <property type="entry name" value="Dipeptidylpeptidase IV, N-terminal domain"/>
    <property type="match status" value="1"/>
</dbReference>
<feature type="chain" id="PRO_5030948673" evidence="1">
    <location>
        <begin position="23"/>
        <end position="783"/>
    </location>
</feature>
<keyword evidence="4" id="KW-0645">Protease</keyword>
<dbReference type="Pfam" id="PF00326">
    <property type="entry name" value="Peptidase_S9"/>
    <property type="match status" value="1"/>
</dbReference>
<keyword evidence="5" id="KW-1185">Reference proteome</keyword>
<feature type="signal peptide" evidence="1">
    <location>
        <begin position="1"/>
        <end position="22"/>
    </location>
</feature>
<dbReference type="SUPFAM" id="SSF53474">
    <property type="entry name" value="alpha/beta-Hydrolases"/>
    <property type="match status" value="1"/>
</dbReference>
<dbReference type="SUPFAM" id="SSF82171">
    <property type="entry name" value="DPP6 N-terminal domain-like"/>
    <property type="match status" value="1"/>
</dbReference>
<keyword evidence="4" id="KW-0031">Aminopeptidase</keyword>
<dbReference type="AlphaFoldDB" id="A0A7W6HY42"/>
<dbReference type="EMBL" id="JACIES010000007">
    <property type="protein sequence ID" value="MBB4027085.1"/>
    <property type="molecule type" value="Genomic_DNA"/>
</dbReference>
<dbReference type="InterPro" id="IPR029058">
    <property type="entry name" value="AB_hydrolase_fold"/>
</dbReference>
<dbReference type="Pfam" id="PF00930">
    <property type="entry name" value="DPPIV_N"/>
    <property type="match status" value="1"/>
</dbReference>
<protein>
    <submittedName>
        <fullName evidence="4">Dipeptidyl aminopeptidase/acylaminoacyl peptidase</fullName>
    </submittedName>
</protein>
<accession>A0A7W6HY42</accession>
<evidence type="ECO:0000259" key="2">
    <source>
        <dbReference type="Pfam" id="PF00326"/>
    </source>
</evidence>
<evidence type="ECO:0000313" key="5">
    <source>
        <dbReference type="Proteomes" id="UP000546007"/>
    </source>
</evidence>
<dbReference type="RefSeq" id="WP_307720355.1">
    <property type="nucleotide sequence ID" value="NZ_AP028155.1"/>
</dbReference>
<dbReference type="GO" id="GO:0008236">
    <property type="term" value="F:serine-type peptidase activity"/>
    <property type="evidence" value="ECO:0007669"/>
    <property type="project" value="InterPro"/>
</dbReference>
<evidence type="ECO:0000259" key="3">
    <source>
        <dbReference type="Pfam" id="PF00930"/>
    </source>
</evidence>
<dbReference type="GeneID" id="93102104"/>
<evidence type="ECO:0000313" key="4">
    <source>
        <dbReference type="EMBL" id="MBB4027085.1"/>
    </source>
</evidence>
<evidence type="ECO:0000256" key="1">
    <source>
        <dbReference type="SAM" id="SignalP"/>
    </source>
</evidence>
<sequence length="783" mass="90181">MMIKCFLWFVPCFFVLAGFAQKANYKEAERFMRGNAEKLVGSTKVSPRFLKESDKFWYSYKTGDGTRYYFVDPKAKIHRELFDREFMTAEISKYTHGPVNYKELPVRALAFKEDEKTLKFEVDTFRFEYNIYTNRLVKIDSARKKPDTTPKKSNGLVGTYSPDSTYIVYAKSHNLYMLSVKDSVETQITTDGTLKYSYAYDDTDTTSKRESARVTWFENSERFYVRRSDRRKIKTLYVVNNLSSRPTLNEYEYVMAGDQEVQHEELFLVDTTDKKLIKVPVEKWPDQTLRLFTPGKKVNSLYFLRKKRTCDEIDFCKVDLKTGEVKVLINEISKPYFNNDFFHLSLLNEGEDIIWWSERTGHGHFYHYDGEGNLKNAITAGNWTAGKMVKIDTVGRTIYFGAYGQEKGACPYYARVNKARIDGNGQVEVLTPEQATHEAYFSKSGRYFVDNYSRADLEPRSVLRDNKGKVILELASPDLTRLYETGWKMPEPFTVKAADGHTDLYGFMWKPFDFDSTRRYPIISYVYPGPQTEAIPLEFSVTAAYNVGLAQVGFVVVTFGHRGGSPMRDKWYHTFGYNNLRDYPLADDKCGIEQLADRFSFIDKSKVGIFGHSGGGFMSTAALCTYPDFYTAAVSSAGNHDNNIYNQWWGETHHGVREVKSFEKKTVKDSITGKDTTISVEKIKFETKIPTNIELAKNLKGYLMLVTGDVDNNVHPANTLRMADALLKAGKNFDLVILPGQAHGFMGIQQAFYQRKMWFHFAKHLLGDYSSDQFREIDAYMRL</sequence>
<reference evidence="4 5" key="1">
    <citation type="submission" date="2020-08" db="EMBL/GenBank/DDBJ databases">
        <title>Genomic Encyclopedia of Type Strains, Phase IV (KMG-IV): sequencing the most valuable type-strain genomes for metagenomic binning, comparative biology and taxonomic classification.</title>
        <authorList>
            <person name="Goeker M."/>
        </authorList>
    </citation>
    <scope>NUCLEOTIDE SEQUENCE [LARGE SCALE GENOMIC DNA]</scope>
    <source>
        <strain evidence="4 5">DSM 105721</strain>
    </source>
</reference>
<feature type="domain" description="Peptidase S9 prolyl oligopeptidase catalytic" evidence="2">
    <location>
        <begin position="549"/>
        <end position="767"/>
    </location>
</feature>
<dbReference type="GO" id="GO:0004177">
    <property type="term" value="F:aminopeptidase activity"/>
    <property type="evidence" value="ECO:0007669"/>
    <property type="project" value="UniProtKB-KW"/>
</dbReference>
<dbReference type="Proteomes" id="UP000546007">
    <property type="component" value="Unassembled WGS sequence"/>
</dbReference>
<dbReference type="Gene3D" id="3.40.50.1820">
    <property type="entry name" value="alpha/beta hydrolase"/>
    <property type="match status" value="1"/>
</dbReference>
<keyword evidence="4" id="KW-0378">Hydrolase</keyword>
<gene>
    <name evidence="4" type="ORF">GGR14_002888</name>
</gene>
<organism evidence="4 5">
    <name type="scientific">Butyricimonas faecihominis</name>
    <dbReference type="NCBI Taxonomy" id="1472416"/>
    <lineage>
        <taxon>Bacteria</taxon>
        <taxon>Pseudomonadati</taxon>
        <taxon>Bacteroidota</taxon>
        <taxon>Bacteroidia</taxon>
        <taxon>Bacteroidales</taxon>
        <taxon>Odoribacteraceae</taxon>
        <taxon>Butyricimonas</taxon>
    </lineage>
</organism>
<dbReference type="GO" id="GO:0006508">
    <property type="term" value="P:proteolysis"/>
    <property type="evidence" value="ECO:0007669"/>
    <property type="project" value="InterPro"/>
</dbReference>